<protein>
    <submittedName>
        <fullName evidence="3">Uncharacterized protein</fullName>
    </submittedName>
</protein>
<evidence type="ECO:0000256" key="2">
    <source>
        <dbReference type="SAM" id="Phobius"/>
    </source>
</evidence>
<sequence length="387" mass="46429">MGFWQRIFGKRKKKEEKKEDWDEIVYVRDDVDFHSQEERGRYITGCLEQIAEASREMNLLTGEYALVTSYLTDMEEIEALPEKEREETDKIARRLQALEKERETYHEKKDRMEDLEYYQMRKQEQEVEEGIRKIKEGESYGELIKKDLQRLDREHHAYEFRRAELDTIMTNFKGMAVIFLTALVICILMLLVLQFVFEMNTYLGYFLAVGAAAAAIIVLCIKFIDAEREKHRVEVTINKLIQLQNKVKIRYVNNTNLLDYLYMKYNTDSGAKLERRWAAYQQEKEERKQYAEAEAKTEYYQKQLINRLSNYRIKDPQRWIHQTSALLDKREMVEIRHELILRRQSLRKQMDYNDGVARTAREEIMEIARQYPAYAEEIMDMADKYSG</sequence>
<dbReference type="EMBL" id="DXGH01000061">
    <property type="protein sequence ID" value="HIW82036.1"/>
    <property type="molecule type" value="Genomic_DNA"/>
</dbReference>
<evidence type="ECO:0000256" key="1">
    <source>
        <dbReference type="SAM" id="Coils"/>
    </source>
</evidence>
<feature type="transmembrane region" description="Helical" evidence="2">
    <location>
        <begin position="203"/>
        <end position="224"/>
    </location>
</feature>
<keyword evidence="2" id="KW-0812">Transmembrane</keyword>
<keyword evidence="1" id="KW-0175">Coiled coil</keyword>
<reference evidence="3" key="1">
    <citation type="journal article" date="2021" name="PeerJ">
        <title>Extensive microbial diversity within the chicken gut microbiome revealed by metagenomics and culture.</title>
        <authorList>
            <person name="Gilroy R."/>
            <person name="Ravi A."/>
            <person name="Getino M."/>
            <person name="Pursley I."/>
            <person name="Horton D.L."/>
            <person name="Alikhan N.F."/>
            <person name="Baker D."/>
            <person name="Gharbi K."/>
            <person name="Hall N."/>
            <person name="Watson M."/>
            <person name="Adriaenssens E.M."/>
            <person name="Foster-Nyarko E."/>
            <person name="Jarju S."/>
            <person name="Secka A."/>
            <person name="Antonio M."/>
            <person name="Oren A."/>
            <person name="Chaudhuri R.R."/>
            <person name="La Ragione R."/>
            <person name="Hildebrand F."/>
            <person name="Pallen M.J."/>
        </authorList>
    </citation>
    <scope>NUCLEOTIDE SEQUENCE</scope>
    <source>
        <strain evidence="3">CHK195-6426</strain>
    </source>
</reference>
<comment type="caution">
    <text evidence="3">The sequence shown here is derived from an EMBL/GenBank/DDBJ whole genome shotgun (WGS) entry which is preliminary data.</text>
</comment>
<gene>
    <name evidence="3" type="ORF">H9742_11085</name>
</gene>
<organism evidence="3 4">
    <name type="scientific">Candidatus Acetatifactor stercoripullorum</name>
    <dbReference type="NCBI Taxonomy" id="2838414"/>
    <lineage>
        <taxon>Bacteria</taxon>
        <taxon>Bacillati</taxon>
        <taxon>Bacillota</taxon>
        <taxon>Clostridia</taxon>
        <taxon>Lachnospirales</taxon>
        <taxon>Lachnospiraceae</taxon>
        <taxon>Acetatifactor</taxon>
    </lineage>
</organism>
<keyword evidence="2" id="KW-1133">Transmembrane helix</keyword>
<dbReference type="AlphaFoldDB" id="A0A9D1UCZ0"/>
<evidence type="ECO:0000313" key="4">
    <source>
        <dbReference type="Proteomes" id="UP000824265"/>
    </source>
</evidence>
<evidence type="ECO:0000313" key="3">
    <source>
        <dbReference type="EMBL" id="HIW82036.1"/>
    </source>
</evidence>
<accession>A0A9D1UCZ0</accession>
<reference evidence="3" key="2">
    <citation type="submission" date="2021-04" db="EMBL/GenBank/DDBJ databases">
        <authorList>
            <person name="Gilroy R."/>
        </authorList>
    </citation>
    <scope>NUCLEOTIDE SEQUENCE</scope>
    <source>
        <strain evidence="3">CHK195-6426</strain>
    </source>
</reference>
<feature type="transmembrane region" description="Helical" evidence="2">
    <location>
        <begin position="176"/>
        <end position="197"/>
    </location>
</feature>
<name>A0A9D1UCZ0_9FIRM</name>
<dbReference type="Proteomes" id="UP000824265">
    <property type="component" value="Unassembled WGS sequence"/>
</dbReference>
<proteinExistence type="predicted"/>
<keyword evidence="2" id="KW-0472">Membrane</keyword>
<feature type="coiled-coil region" evidence="1">
    <location>
        <begin position="88"/>
        <end position="115"/>
    </location>
</feature>